<feature type="binding site" evidence="7">
    <location>
        <position position="193"/>
    </location>
    <ligand>
        <name>substrate</name>
    </ligand>
</feature>
<dbReference type="eggNOG" id="COG0533">
    <property type="taxonomic scope" value="Bacteria"/>
</dbReference>
<dbReference type="STRING" id="537970.HCAN_0760"/>
<evidence type="ECO:0000256" key="3">
    <source>
        <dbReference type="ARBA" id="ARBA00022723"/>
    </source>
</evidence>
<dbReference type="AlphaFoldDB" id="C5ZWF6"/>
<feature type="binding site" evidence="7">
    <location>
        <begin position="147"/>
        <end position="151"/>
    </location>
    <ligand>
        <name>substrate</name>
    </ligand>
</feature>
<keyword evidence="9" id="KW-0645">Protease</keyword>
<dbReference type="SUPFAM" id="SSF53067">
    <property type="entry name" value="Actin-like ATPase domain"/>
    <property type="match status" value="2"/>
</dbReference>
<evidence type="ECO:0000313" key="9">
    <source>
        <dbReference type="EMBL" id="EES89474.1"/>
    </source>
</evidence>
<accession>C5ZWF6</accession>
<keyword evidence="2 7" id="KW-0819">tRNA processing</keyword>
<dbReference type="GO" id="GO:0005506">
    <property type="term" value="F:iron ion binding"/>
    <property type="evidence" value="ECO:0007669"/>
    <property type="project" value="UniProtKB-UniRule"/>
</dbReference>
<proteinExistence type="inferred from homology"/>
<dbReference type="Gene3D" id="3.30.420.40">
    <property type="match status" value="2"/>
</dbReference>
<evidence type="ECO:0000256" key="4">
    <source>
        <dbReference type="ARBA" id="ARBA00023004"/>
    </source>
</evidence>
<keyword evidence="3 7" id="KW-0479">Metal-binding</keyword>
<feature type="domain" description="Gcp-like" evidence="8">
    <location>
        <begin position="42"/>
        <end position="325"/>
    </location>
</feature>
<dbReference type="InterPro" id="IPR022450">
    <property type="entry name" value="TsaD"/>
</dbReference>
<sequence>MSWSRKCRVDLAKTRDNYLILSIESSCDDSSIAITQIKDKKIVFHQKISQEREHSSYGGVVPEIASRLHAEILPQILEHTKPYFKDLKAIAVTTEPGLNITLMEGLMMAKTLSFALEIPLISVNHLKGHLYSLFLEQEAIFPLGALLVSGGHTMLLEARSFNEINIIAQTIDDSFGESFDKVSKMLGLGYPGGPIVEFQAQKGNDRAFELPLPLKSRKDFAFSFSGLKNAVRLVIQKQEIQSKAFVEDICASFQRVAIEHLSKKTQIFFEKNSKSMDSWKYFGVIGGASANLVLRNEIQRICDYYGVTLLLAPLEYCSDNAAMIGRVALESYLRGEFGDFNLQVKPRVSSL</sequence>
<feature type="binding site" evidence="7">
    <location>
        <position position="319"/>
    </location>
    <ligand>
        <name>Fe cation</name>
        <dbReference type="ChEBI" id="CHEBI:24875"/>
    </ligand>
</feature>
<evidence type="ECO:0000256" key="2">
    <source>
        <dbReference type="ARBA" id="ARBA00022694"/>
    </source>
</evidence>
<dbReference type="EC" id="2.3.1.234" evidence="7"/>
<evidence type="ECO:0000256" key="6">
    <source>
        <dbReference type="ARBA" id="ARBA00048117"/>
    </source>
</evidence>
<dbReference type="PRINTS" id="PR00789">
    <property type="entry name" value="OSIALOPTASE"/>
</dbReference>
<dbReference type="InterPro" id="IPR000905">
    <property type="entry name" value="Gcp-like_dom"/>
</dbReference>
<comment type="similarity">
    <text evidence="7">Belongs to the KAE1 / TsaD family.</text>
</comment>
<evidence type="ECO:0000256" key="5">
    <source>
        <dbReference type="ARBA" id="ARBA00023315"/>
    </source>
</evidence>
<dbReference type="GO" id="GO:0061711">
    <property type="term" value="F:tRNA N(6)-L-threonylcarbamoyladenine synthase activity"/>
    <property type="evidence" value="ECO:0007669"/>
    <property type="project" value="UniProtKB-EC"/>
</dbReference>
<feature type="binding site" evidence="7">
    <location>
        <position position="291"/>
    </location>
    <ligand>
        <name>substrate</name>
    </ligand>
</feature>
<comment type="cofactor">
    <cofactor evidence="7">
        <name>Fe(2+)</name>
        <dbReference type="ChEBI" id="CHEBI:29033"/>
    </cofactor>
    <text evidence="7">Binds 1 Fe(2+) ion per subunit.</text>
</comment>
<keyword evidence="10" id="KW-1185">Reference proteome</keyword>
<dbReference type="HOGENOM" id="CLU_023208_0_3_7"/>
<comment type="function">
    <text evidence="7">Required for the formation of a threonylcarbamoyl group on adenosine at position 37 (t(6)A37) in tRNAs that read codons beginning with adenine. Is involved in the transfer of the threonylcarbamoyl moiety of threonylcarbamoyl-AMP (TC-AMP) to the N6 group of A37, together with TsaE and TsaB. TsaD likely plays a direct catalytic role in this reaction.</text>
</comment>
<dbReference type="GO" id="GO:0006508">
    <property type="term" value="P:proteolysis"/>
    <property type="evidence" value="ECO:0007669"/>
    <property type="project" value="UniProtKB-KW"/>
</dbReference>
<evidence type="ECO:0000313" key="10">
    <source>
        <dbReference type="Proteomes" id="UP000007032"/>
    </source>
</evidence>
<organism evidence="9 10">
    <name type="scientific">Helicobacter canadensis MIT 98-5491</name>
    <dbReference type="NCBI Taxonomy" id="537970"/>
    <lineage>
        <taxon>Bacteria</taxon>
        <taxon>Pseudomonadati</taxon>
        <taxon>Campylobacterota</taxon>
        <taxon>Epsilonproteobacteria</taxon>
        <taxon>Campylobacterales</taxon>
        <taxon>Helicobacteraceae</taxon>
        <taxon>Helicobacter</taxon>
    </lineage>
</organism>
<dbReference type="InterPro" id="IPR017861">
    <property type="entry name" value="KAE1/TsaD"/>
</dbReference>
<dbReference type="Proteomes" id="UP000007032">
    <property type="component" value="Chromosome"/>
</dbReference>
<comment type="subcellular location">
    <subcellularLocation>
        <location evidence="7">Cytoplasm</location>
    </subcellularLocation>
</comment>
<feature type="binding site" evidence="7">
    <location>
        <position position="125"/>
    </location>
    <ligand>
        <name>Fe cation</name>
        <dbReference type="ChEBI" id="CHEBI:24875"/>
    </ligand>
</feature>
<feature type="binding site" evidence="7">
    <location>
        <position position="180"/>
    </location>
    <ligand>
        <name>substrate</name>
    </ligand>
</feature>
<dbReference type="GO" id="GO:0005737">
    <property type="term" value="C:cytoplasm"/>
    <property type="evidence" value="ECO:0007669"/>
    <property type="project" value="UniProtKB-SubCell"/>
</dbReference>
<evidence type="ECO:0000256" key="1">
    <source>
        <dbReference type="ARBA" id="ARBA00022679"/>
    </source>
</evidence>
<dbReference type="NCBIfam" id="TIGR03723">
    <property type="entry name" value="T6A_TsaD_YgjD"/>
    <property type="match status" value="1"/>
</dbReference>
<dbReference type="GO" id="GO:0002949">
    <property type="term" value="P:tRNA threonylcarbamoyladenosine modification"/>
    <property type="evidence" value="ECO:0007669"/>
    <property type="project" value="UniProtKB-UniRule"/>
</dbReference>
<dbReference type="HAMAP" id="MF_01445">
    <property type="entry name" value="TsaD"/>
    <property type="match status" value="1"/>
</dbReference>
<keyword evidence="4 7" id="KW-0408">Iron</keyword>
<name>C5ZWF6_9HELI</name>
<keyword evidence="9" id="KW-0378">Hydrolase</keyword>
<comment type="catalytic activity">
    <reaction evidence="6 7">
        <text>L-threonylcarbamoyladenylate + adenosine(37) in tRNA = N(6)-L-threonylcarbamoyladenosine(37) in tRNA + AMP + H(+)</text>
        <dbReference type="Rhea" id="RHEA:37059"/>
        <dbReference type="Rhea" id="RHEA-COMP:10162"/>
        <dbReference type="Rhea" id="RHEA-COMP:10163"/>
        <dbReference type="ChEBI" id="CHEBI:15378"/>
        <dbReference type="ChEBI" id="CHEBI:73682"/>
        <dbReference type="ChEBI" id="CHEBI:74411"/>
        <dbReference type="ChEBI" id="CHEBI:74418"/>
        <dbReference type="ChEBI" id="CHEBI:456215"/>
        <dbReference type="EC" id="2.3.1.234"/>
    </reaction>
</comment>
<dbReference type="InterPro" id="IPR043129">
    <property type="entry name" value="ATPase_NBD"/>
</dbReference>
<evidence type="ECO:0000256" key="7">
    <source>
        <dbReference type="HAMAP-Rule" id="MF_01445"/>
    </source>
</evidence>
<protein>
    <recommendedName>
        <fullName evidence="7">tRNA N6-adenosine threonylcarbamoyltransferase</fullName>
        <ecNumber evidence="7">2.3.1.234</ecNumber>
    </recommendedName>
    <alternativeName>
        <fullName evidence="7">N6-L-threonylcarbamoyladenine synthase</fullName>
        <shortName evidence="7">t(6)A synthase</shortName>
    </alternativeName>
    <alternativeName>
        <fullName evidence="7">t(6)A37 threonylcarbamoyladenosine biosynthesis protein TsaD</fullName>
    </alternativeName>
    <alternativeName>
        <fullName evidence="7">tRNA threonylcarbamoyladenosine biosynthesis protein TsaD</fullName>
    </alternativeName>
</protein>
<dbReference type="Pfam" id="PF00814">
    <property type="entry name" value="TsaD"/>
    <property type="match status" value="1"/>
</dbReference>
<keyword evidence="5 7" id="KW-0012">Acyltransferase</keyword>
<feature type="binding site" evidence="7">
    <location>
        <position position="197"/>
    </location>
    <ligand>
        <name>substrate</name>
    </ligand>
</feature>
<dbReference type="EMBL" id="CM000776">
    <property type="protein sequence ID" value="EES89474.1"/>
    <property type="molecule type" value="Genomic_DNA"/>
</dbReference>
<dbReference type="GO" id="GO:0008233">
    <property type="term" value="F:peptidase activity"/>
    <property type="evidence" value="ECO:0007669"/>
    <property type="project" value="UniProtKB-KW"/>
</dbReference>
<feature type="binding site" evidence="7">
    <location>
        <position position="129"/>
    </location>
    <ligand>
        <name>Fe cation</name>
        <dbReference type="ChEBI" id="CHEBI:24875"/>
    </ligand>
</feature>
<evidence type="ECO:0000259" key="8">
    <source>
        <dbReference type="Pfam" id="PF00814"/>
    </source>
</evidence>
<dbReference type="PANTHER" id="PTHR11735:SF6">
    <property type="entry name" value="TRNA N6-ADENOSINE THREONYLCARBAMOYLTRANSFERASE, MITOCHONDRIAL"/>
    <property type="match status" value="1"/>
</dbReference>
<keyword evidence="1 7" id="KW-0808">Transferase</keyword>
<reference evidence="9 10" key="1">
    <citation type="journal article" date="2009" name="J. Bacteriol.">
        <title>Genome sequence of the emerging pathogen Helicobacter canadensis.</title>
        <authorList>
            <person name="Loman N.J."/>
            <person name="Snyder L.A."/>
            <person name="Linton J.D."/>
            <person name="Langdon R."/>
            <person name="Lawson A.J."/>
            <person name="Weinstock G.M."/>
            <person name="Wren B.W."/>
            <person name="Pallen M.J."/>
        </authorList>
    </citation>
    <scope>NUCLEOTIDE SEQUENCE [LARGE SCALE GENOMIC DNA]</scope>
    <source>
        <strain evidence="9 10">MIT 98-5491</strain>
    </source>
</reference>
<keyword evidence="7" id="KW-0963">Cytoplasm</keyword>
<dbReference type="PANTHER" id="PTHR11735">
    <property type="entry name" value="TRNA N6-ADENOSINE THREONYLCARBAMOYLTRANSFERASE"/>
    <property type="match status" value="1"/>
</dbReference>
<gene>
    <name evidence="7" type="primary">tsaD</name>
    <name evidence="9" type="synonym">gcp</name>
    <name evidence="9" type="ORF">HCAN_0760</name>
</gene>
<dbReference type="NCBIfam" id="TIGR00329">
    <property type="entry name" value="gcp_kae1"/>
    <property type="match status" value="1"/>
</dbReference>